<protein>
    <submittedName>
        <fullName evidence="1">HrpD-like protein</fullName>
    </submittedName>
</protein>
<proteinExistence type="predicted"/>
<gene>
    <name evidence="1" type="primary">hrpD</name>
    <name evidence="1" type="ORF">GJA_1689</name>
</gene>
<dbReference type="AlphaFoldDB" id="W0V4Y0"/>
<accession>W0V4Y0</accession>
<dbReference type="HOGENOM" id="CLU_1308742_0_0_4"/>
<dbReference type="KEGG" id="jag:GJA_1689"/>
<organism evidence="1 2">
    <name type="scientific">Janthinobacterium agaricidamnosum NBRC 102515 = DSM 9628</name>
    <dbReference type="NCBI Taxonomy" id="1349767"/>
    <lineage>
        <taxon>Bacteria</taxon>
        <taxon>Pseudomonadati</taxon>
        <taxon>Pseudomonadota</taxon>
        <taxon>Betaproteobacteria</taxon>
        <taxon>Burkholderiales</taxon>
        <taxon>Oxalobacteraceae</taxon>
        <taxon>Janthinobacterium</taxon>
    </lineage>
</organism>
<sequence length="210" mass="22646">MVADSRVEAPLGADFIDWWFAPWPPAPASDAEQAEQGAPGLPALRDRYRWWCQQAGCPADLPASFDPAWQPLCGADGAVLQATARLYAGLIAAREHDAALLAMLPPDDRKWCASLAATQPLPHCGRAVYEAGDSADVRGLAELAQHLRHGFPGLWPRLQCLLPAPLAGRVQALLELMAPHDELTPRQSGRVQRCWFMCAARAAAAIPSSV</sequence>
<name>W0V4Y0_9BURK</name>
<evidence type="ECO:0000313" key="1">
    <source>
        <dbReference type="EMBL" id="CDG82327.1"/>
    </source>
</evidence>
<evidence type="ECO:0000313" key="2">
    <source>
        <dbReference type="Proteomes" id="UP000027604"/>
    </source>
</evidence>
<dbReference type="STRING" id="1349767.GJA_1689"/>
<dbReference type="Proteomes" id="UP000027604">
    <property type="component" value="Chromosome I"/>
</dbReference>
<dbReference type="EMBL" id="HG322949">
    <property type="protein sequence ID" value="CDG82327.1"/>
    <property type="molecule type" value="Genomic_DNA"/>
</dbReference>
<dbReference type="PATRIC" id="fig|1349767.4.peg.3367"/>
<dbReference type="eggNOG" id="ENOG503168C">
    <property type="taxonomic scope" value="Bacteria"/>
</dbReference>
<keyword evidence="2" id="KW-1185">Reference proteome</keyword>
<reference evidence="1 2" key="1">
    <citation type="journal article" date="2015" name="Genome Announc.">
        <title>Genome Sequence of Mushroom Soft-Rot Pathogen Janthinobacterium agaricidamnosum.</title>
        <authorList>
            <person name="Graupner K."/>
            <person name="Lackner G."/>
            <person name="Hertweck C."/>
        </authorList>
    </citation>
    <scope>NUCLEOTIDE SEQUENCE [LARGE SCALE GENOMIC DNA]</scope>
    <source>
        <strain evidence="2">NBRC 102515 / DSM 9628</strain>
    </source>
</reference>